<keyword evidence="2" id="KW-0472">Membrane</keyword>
<dbReference type="Proteomes" id="UP001224644">
    <property type="component" value="Unassembled WGS sequence"/>
</dbReference>
<dbReference type="Pfam" id="PF00563">
    <property type="entry name" value="EAL"/>
    <property type="match status" value="1"/>
</dbReference>
<reference evidence="5" key="1">
    <citation type="journal article" date="2019" name="Int. J. Syst. Evol. Microbiol.">
        <title>The Global Catalogue of Microorganisms (GCM) 10K type strain sequencing project: providing services to taxonomists for standard genome sequencing and annotation.</title>
        <authorList>
            <consortium name="The Broad Institute Genomics Platform"/>
            <consortium name="The Broad Institute Genome Sequencing Center for Infectious Disease"/>
            <person name="Wu L."/>
            <person name="Ma J."/>
        </authorList>
    </citation>
    <scope>NUCLEOTIDE SEQUENCE [LARGE SCALE GENOMIC DNA]</scope>
    <source>
        <strain evidence="5">CECT 7069</strain>
    </source>
</reference>
<dbReference type="SUPFAM" id="SSF141868">
    <property type="entry name" value="EAL domain-like"/>
    <property type="match status" value="1"/>
</dbReference>
<dbReference type="InterPro" id="IPR035919">
    <property type="entry name" value="EAL_sf"/>
</dbReference>
<dbReference type="InterPro" id="IPR001633">
    <property type="entry name" value="EAL_dom"/>
</dbReference>
<evidence type="ECO:0000259" key="3">
    <source>
        <dbReference type="PROSITE" id="PS50883"/>
    </source>
</evidence>
<dbReference type="PROSITE" id="PS50883">
    <property type="entry name" value="EAL"/>
    <property type="match status" value="1"/>
</dbReference>
<evidence type="ECO:0000256" key="1">
    <source>
        <dbReference type="SAM" id="MobiDB-lite"/>
    </source>
</evidence>
<dbReference type="EMBL" id="JAUFPX010000002">
    <property type="protein sequence ID" value="MDN3589949.1"/>
    <property type="molecule type" value="Genomic_DNA"/>
</dbReference>
<keyword evidence="5" id="KW-1185">Reference proteome</keyword>
<evidence type="ECO:0000256" key="2">
    <source>
        <dbReference type="SAM" id="Phobius"/>
    </source>
</evidence>
<name>A0ABT8BDM5_9HYPH</name>
<dbReference type="InterPro" id="IPR050706">
    <property type="entry name" value="Cyclic-di-GMP_PDE-like"/>
</dbReference>
<feature type="transmembrane region" description="Helical" evidence="2">
    <location>
        <begin position="36"/>
        <end position="55"/>
    </location>
</feature>
<dbReference type="RefSeq" id="WP_238221285.1">
    <property type="nucleotide sequence ID" value="NZ_BPQD01000001.1"/>
</dbReference>
<feature type="compositionally biased region" description="Basic and acidic residues" evidence="1">
    <location>
        <begin position="496"/>
        <end position="505"/>
    </location>
</feature>
<evidence type="ECO:0000313" key="5">
    <source>
        <dbReference type="Proteomes" id="UP001224644"/>
    </source>
</evidence>
<dbReference type="Gene3D" id="3.20.20.450">
    <property type="entry name" value="EAL domain"/>
    <property type="match status" value="1"/>
</dbReference>
<accession>A0ABT8BDM5</accession>
<dbReference type="SMART" id="SM00052">
    <property type="entry name" value="EAL"/>
    <property type="match status" value="1"/>
</dbReference>
<feature type="compositionally biased region" description="Pro residues" evidence="1">
    <location>
        <begin position="477"/>
        <end position="494"/>
    </location>
</feature>
<gene>
    <name evidence="4" type="ORF">QWZ12_04905</name>
</gene>
<keyword evidence="2" id="KW-0812">Transmembrane</keyword>
<protein>
    <submittedName>
        <fullName evidence="4">EAL domain-containing protein</fullName>
    </submittedName>
</protein>
<proteinExistence type="predicted"/>
<organism evidence="4 5">
    <name type="scientific">Methylobacterium adhaesivum</name>
    <dbReference type="NCBI Taxonomy" id="333297"/>
    <lineage>
        <taxon>Bacteria</taxon>
        <taxon>Pseudomonadati</taxon>
        <taxon>Pseudomonadota</taxon>
        <taxon>Alphaproteobacteria</taxon>
        <taxon>Hyphomicrobiales</taxon>
        <taxon>Methylobacteriaceae</taxon>
        <taxon>Methylobacterium</taxon>
    </lineage>
</organism>
<feature type="region of interest" description="Disordered" evidence="1">
    <location>
        <begin position="473"/>
        <end position="505"/>
    </location>
</feature>
<sequence length="505" mass="53541">MARIVGRRRGLLILSLLGLAGLLGLGAMAPASLYAPLAGAFGLALASGLGGFFVYRRTETLTARLDKLSGEVDLMSQRLGRMESVTRLIAEQQMREHLRIDEAGPSAPVHEELVHEESDTDTSALAASVEEVTAEIGLLSGIVRELAAVVAAQDGEIAILKATPPARLAPPAPPVPVPPPPAEPEIAVLPQAATAQAKPWTPRLLDAATPENAARVAAHESAVLAAFDGDGLEIHLQPLVSLPQRKVVSYEAVARLRVAGGDELASGTILTPDAFLSVLERHGRTTDLDRRMLQRAATVARHLAGRGSRAAVAYGLSPLSLFEPGFLRSLNRLVADEPDLAGRLIVALPQTSWRNLDAEQSALLVGLRGLIGVILDRPVDLDLDPTTLADHGVAQVKVPADMLLRPSAHEAMTNIVVEDLVPTLNRAGIQLVVTRVEREADVPDLLDLGVPLAQGTVFAPARAVRAEVLSAPAPELLAPPPPPVNDDPEPPPQRRPFRDFLRRAG</sequence>
<dbReference type="PANTHER" id="PTHR33121">
    <property type="entry name" value="CYCLIC DI-GMP PHOSPHODIESTERASE PDEF"/>
    <property type="match status" value="1"/>
</dbReference>
<feature type="domain" description="EAL" evidence="3">
    <location>
        <begin position="216"/>
        <end position="475"/>
    </location>
</feature>
<keyword evidence="2" id="KW-1133">Transmembrane helix</keyword>
<evidence type="ECO:0000313" key="4">
    <source>
        <dbReference type="EMBL" id="MDN3589949.1"/>
    </source>
</evidence>
<comment type="caution">
    <text evidence="4">The sequence shown here is derived from an EMBL/GenBank/DDBJ whole genome shotgun (WGS) entry which is preliminary data.</text>
</comment>
<dbReference type="PANTHER" id="PTHR33121:SF79">
    <property type="entry name" value="CYCLIC DI-GMP PHOSPHODIESTERASE PDED-RELATED"/>
    <property type="match status" value="1"/>
</dbReference>